<dbReference type="PANTHER" id="PTHR41517:SF1">
    <property type="entry name" value="CUPIN"/>
    <property type="match status" value="1"/>
</dbReference>
<evidence type="ECO:0000256" key="1">
    <source>
        <dbReference type="ARBA" id="ARBA00022964"/>
    </source>
</evidence>
<name>A0A6C0I2X4_9ZZZZ</name>
<evidence type="ECO:0000313" key="5">
    <source>
        <dbReference type="EMBL" id="QHT86493.1"/>
    </source>
</evidence>
<evidence type="ECO:0000256" key="2">
    <source>
        <dbReference type="ARBA" id="ARBA00023002"/>
    </source>
</evidence>
<proteinExistence type="predicted"/>
<dbReference type="EMBL" id="MN740069">
    <property type="protein sequence ID" value="QHT86493.1"/>
    <property type="molecule type" value="Genomic_DNA"/>
</dbReference>
<evidence type="ECO:0000259" key="4">
    <source>
        <dbReference type="Pfam" id="PF07883"/>
    </source>
</evidence>
<dbReference type="InterPro" id="IPR047183">
    <property type="entry name" value="GDO-like"/>
</dbReference>
<protein>
    <recommendedName>
        <fullName evidence="4">Cupin type-2 domain-containing protein</fullName>
    </recommendedName>
</protein>
<feature type="transmembrane region" description="Helical" evidence="3">
    <location>
        <begin position="6"/>
        <end position="23"/>
    </location>
</feature>
<keyword evidence="3" id="KW-0812">Transmembrane</keyword>
<organism evidence="5">
    <name type="scientific">viral metagenome</name>
    <dbReference type="NCBI Taxonomy" id="1070528"/>
    <lineage>
        <taxon>unclassified sequences</taxon>
        <taxon>metagenomes</taxon>
        <taxon>organismal metagenomes</taxon>
    </lineage>
</organism>
<feature type="domain" description="Cupin type-2" evidence="4">
    <location>
        <begin position="240"/>
        <end position="316"/>
    </location>
</feature>
<dbReference type="InterPro" id="IPR014710">
    <property type="entry name" value="RmlC-like_jellyroll"/>
</dbReference>
<dbReference type="InterPro" id="IPR011051">
    <property type="entry name" value="RmlC_Cupin_sf"/>
</dbReference>
<evidence type="ECO:0000256" key="3">
    <source>
        <dbReference type="SAM" id="Phobius"/>
    </source>
</evidence>
<dbReference type="Pfam" id="PF07883">
    <property type="entry name" value="Cupin_2"/>
    <property type="match status" value="1"/>
</dbReference>
<dbReference type="Gene3D" id="2.60.120.10">
    <property type="entry name" value="Jelly Rolls"/>
    <property type="match status" value="2"/>
</dbReference>
<keyword evidence="3" id="KW-0472">Membrane</keyword>
<dbReference type="InterPro" id="IPR013096">
    <property type="entry name" value="Cupin_2"/>
</dbReference>
<sequence length="348" mass="39234">MIINFIFFILIILLVLIIVNISIKININTNKNNKNEDLTKNALYYDYASTANPIFENLIPPVPYHSFSPDFFQQMSSGILPLDVSAAMQCDGPATSPSLLANFVRIVKGSLKTNALATSQLFFVFQGEGYTKACNRVINWKKGDFMVLPAHGEAIHYCNREASFYWVHDAPLLRYLGVTATEQRFEPTLFEHSKAEAKLNQIVNDPVSSKANRVSVLLAHANFPQTRTITHTLWAMFGLLPKGKIQYPHRHESVALDFVISCQPGCYTMIGTELDSDGMIKDGHREDWKTGASFITPAGYWHSHHNESSEDAHVLPIQDAGLHTYLRTLDILYSHPNHDHKSYISQKP</sequence>
<reference evidence="5" key="1">
    <citation type="journal article" date="2020" name="Nature">
        <title>Giant virus diversity and host interactions through global metagenomics.</title>
        <authorList>
            <person name="Schulz F."/>
            <person name="Roux S."/>
            <person name="Paez-Espino D."/>
            <person name="Jungbluth S."/>
            <person name="Walsh D.A."/>
            <person name="Denef V.J."/>
            <person name="McMahon K.D."/>
            <person name="Konstantinidis K.T."/>
            <person name="Eloe-Fadrosh E.A."/>
            <person name="Kyrpides N.C."/>
            <person name="Woyke T."/>
        </authorList>
    </citation>
    <scope>NUCLEOTIDE SEQUENCE</scope>
    <source>
        <strain evidence="5">GVMAG-M-3300023184-186</strain>
    </source>
</reference>
<keyword evidence="3" id="KW-1133">Transmembrane helix</keyword>
<dbReference type="AlphaFoldDB" id="A0A6C0I2X4"/>
<dbReference type="CDD" id="cd02216">
    <property type="entry name" value="cupin_GDO-like_N"/>
    <property type="match status" value="1"/>
</dbReference>
<dbReference type="SUPFAM" id="SSF51182">
    <property type="entry name" value="RmlC-like cupins"/>
    <property type="match status" value="1"/>
</dbReference>
<dbReference type="PANTHER" id="PTHR41517">
    <property type="entry name" value="1,2-DIOXYGENASE PROTEIN-RELATED"/>
    <property type="match status" value="1"/>
</dbReference>
<accession>A0A6C0I2X4</accession>
<keyword evidence="2" id="KW-0560">Oxidoreductase</keyword>
<keyword evidence="1" id="KW-0223">Dioxygenase</keyword>
<dbReference type="GO" id="GO:0051213">
    <property type="term" value="F:dioxygenase activity"/>
    <property type="evidence" value="ECO:0007669"/>
    <property type="project" value="UniProtKB-KW"/>
</dbReference>